<reference evidence="3 4" key="1">
    <citation type="submission" date="2020-08" db="EMBL/GenBank/DDBJ databases">
        <title>Genomic Encyclopedia of Type Strains, Phase IV (KMG-IV): sequencing the most valuable type-strain genomes for metagenomic binning, comparative biology and taxonomic classification.</title>
        <authorList>
            <person name="Goeker M."/>
        </authorList>
    </citation>
    <scope>NUCLEOTIDE SEQUENCE [LARGE SCALE GENOMIC DNA]</scope>
    <source>
        <strain evidence="3 4">DSM 102189</strain>
    </source>
</reference>
<feature type="compositionally biased region" description="Basic and acidic residues" evidence="1">
    <location>
        <begin position="32"/>
        <end position="50"/>
    </location>
</feature>
<feature type="region of interest" description="Disordered" evidence="1">
    <location>
        <begin position="29"/>
        <end position="63"/>
    </location>
</feature>
<gene>
    <name evidence="3" type="ORF">FHS79_003406</name>
</gene>
<sequence length="116" mass="12058">MLLALVAVGMTVPAMAWSVHGISHAGKPVAVDQHHEHDEATGEVTVHEDGATNEPAGKSGHDHMPALMAAQPALDATALILPAVSPSADGPLYFSSATTADRSQHAGRLRRPPRFA</sequence>
<evidence type="ECO:0000256" key="1">
    <source>
        <dbReference type="SAM" id="MobiDB-lite"/>
    </source>
</evidence>
<keyword evidence="4" id="KW-1185">Reference proteome</keyword>
<evidence type="ECO:0008006" key="5">
    <source>
        <dbReference type="Google" id="ProtNLM"/>
    </source>
</evidence>
<feature type="compositionally biased region" description="Basic residues" evidence="1">
    <location>
        <begin position="105"/>
        <end position="116"/>
    </location>
</feature>
<organism evidence="3 4">
    <name type="scientific">Polymorphobacter multimanifer</name>
    <dbReference type="NCBI Taxonomy" id="1070431"/>
    <lineage>
        <taxon>Bacteria</taxon>
        <taxon>Pseudomonadati</taxon>
        <taxon>Pseudomonadota</taxon>
        <taxon>Alphaproteobacteria</taxon>
        <taxon>Sphingomonadales</taxon>
        <taxon>Sphingosinicellaceae</taxon>
        <taxon>Polymorphobacter</taxon>
    </lineage>
</organism>
<proteinExistence type="predicted"/>
<evidence type="ECO:0000313" key="4">
    <source>
        <dbReference type="Proteomes" id="UP000538147"/>
    </source>
</evidence>
<dbReference type="Proteomes" id="UP000538147">
    <property type="component" value="Unassembled WGS sequence"/>
</dbReference>
<evidence type="ECO:0000256" key="2">
    <source>
        <dbReference type="SAM" id="SignalP"/>
    </source>
</evidence>
<accession>A0A841LHC3</accession>
<evidence type="ECO:0000313" key="3">
    <source>
        <dbReference type="EMBL" id="MBB6229205.1"/>
    </source>
</evidence>
<name>A0A841LHC3_9SPHN</name>
<feature type="region of interest" description="Disordered" evidence="1">
    <location>
        <begin position="92"/>
        <end position="116"/>
    </location>
</feature>
<feature type="chain" id="PRO_5032842407" description="Cobalt transporter" evidence="2">
    <location>
        <begin position="17"/>
        <end position="116"/>
    </location>
</feature>
<keyword evidence="2" id="KW-0732">Signal</keyword>
<comment type="caution">
    <text evidence="3">The sequence shown here is derived from an EMBL/GenBank/DDBJ whole genome shotgun (WGS) entry which is preliminary data.</text>
</comment>
<feature type="signal peptide" evidence="2">
    <location>
        <begin position="1"/>
        <end position="16"/>
    </location>
</feature>
<dbReference type="RefSeq" id="WP_184202726.1">
    <property type="nucleotide sequence ID" value="NZ_BMOX01000006.1"/>
</dbReference>
<dbReference type="AlphaFoldDB" id="A0A841LHC3"/>
<dbReference type="EMBL" id="JACIIV010000035">
    <property type="protein sequence ID" value="MBB6229205.1"/>
    <property type="molecule type" value="Genomic_DNA"/>
</dbReference>
<protein>
    <recommendedName>
        <fullName evidence="5">Cobalt transporter</fullName>
    </recommendedName>
</protein>